<sequence>MSGGGGPCGPPGMQTPDCASPGGDGGSYGNGSGYGNPPPAAGNSYVVNSKIMVVAVAVLFGVVVFILCLHVYAKWFWRNRELRAPDGHGNRQGRTGSWRRRRRRDARVQNPSAPQVVVQSVGLEKAVIEALPTFEFDGDDLKGGALECAVCLEDFESGEKGRTLPKCGHHFHLDCVDMWLYSHSTCPLCRASVRPDGSKPTDAATVAVTIDEHSQPQAPIIGDVQAPFMAAMRASRRQRQRSRSSSQLPTSLNSPTGSNSLPSIPSDLTENPVRNDATESSVLASEPQETSQATPTPAVDPKALVREYEMTPGEIPSNVLFWGDQSHMSTTGAQGPQPSASSIRAPFQVTIDIPRLGQRDASALHPANVVSPMARASASFRRLLSRGKSVVSPHDDDGLDEGGPSSNSPRTPPPPPNAS</sequence>
<dbReference type="PANTHER" id="PTHR46913:SF1">
    <property type="entry name" value="RING-H2 FINGER PROTEIN ATL16"/>
    <property type="match status" value="1"/>
</dbReference>
<dbReference type="Proteomes" id="UP000822688">
    <property type="component" value="Chromosome 2"/>
</dbReference>
<dbReference type="GO" id="GO:0008270">
    <property type="term" value="F:zinc ion binding"/>
    <property type="evidence" value="ECO:0007669"/>
    <property type="project" value="UniProtKB-KW"/>
</dbReference>
<feature type="region of interest" description="Disordered" evidence="14">
    <location>
        <begin position="1"/>
        <end position="24"/>
    </location>
</feature>
<evidence type="ECO:0000256" key="15">
    <source>
        <dbReference type="SAM" id="Phobius"/>
    </source>
</evidence>
<evidence type="ECO:0000313" key="18">
    <source>
        <dbReference type="Proteomes" id="UP000822688"/>
    </source>
</evidence>
<dbReference type="PROSITE" id="PS50089">
    <property type="entry name" value="ZF_RING_2"/>
    <property type="match status" value="1"/>
</dbReference>
<accession>A0A8T0IRS8</accession>
<comment type="pathway">
    <text evidence="3">Protein modification; protein ubiquitination.</text>
</comment>
<dbReference type="GO" id="GO:0016020">
    <property type="term" value="C:membrane"/>
    <property type="evidence" value="ECO:0007669"/>
    <property type="project" value="UniProtKB-SubCell"/>
</dbReference>
<evidence type="ECO:0000256" key="9">
    <source>
        <dbReference type="ARBA" id="ARBA00022786"/>
    </source>
</evidence>
<comment type="caution">
    <text evidence="17">The sequence shown here is derived from an EMBL/GenBank/DDBJ whole genome shotgun (WGS) entry which is preliminary data.</text>
</comment>
<evidence type="ECO:0000256" key="12">
    <source>
        <dbReference type="ARBA" id="ARBA00023136"/>
    </source>
</evidence>
<proteinExistence type="predicted"/>
<feature type="domain" description="RING-type" evidence="16">
    <location>
        <begin position="148"/>
        <end position="190"/>
    </location>
</feature>
<evidence type="ECO:0000256" key="14">
    <source>
        <dbReference type="SAM" id="MobiDB-lite"/>
    </source>
</evidence>
<keyword evidence="6 15" id="KW-0812">Transmembrane</keyword>
<dbReference type="SMART" id="SM00184">
    <property type="entry name" value="RING"/>
    <property type="match status" value="1"/>
</dbReference>
<gene>
    <name evidence="17" type="ORF">KC19_2G090700</name>
</gene>
<evidence type="ECO:0000256" key="5">
    <source>
        <dbReference type="ARBA" id="ARBA00022679"/>
    </source>
</evidence>
<evidence type="ECO:0000256" key="3">
    <source>
        <dbReference type="ARBA" id="ARBA00004906"/>
    </source>
</evidence>
<keyword evidence="11 15" id="KW-1133">Transmembrane helix</keyword>
<dbReference type="InterPro" id="IPR001841">
    <property type="entry name" value="Znf_RING"/>
</dbReference>
<evidence type="ECO:0000256" key="7">
    <source>
        <dbReference type="ARBA" id="ARBA00022723"/>
    </source>
</evidence>
<dbReference type="SUPFAM" id="SSF57850">
    <property type="entry name" value="RING/U-box"/>
    <property type="match status" value="1"/>
</dbReference>
<keyword evidence="18" id="KW-1185">Reference proteome</keyword>
<dbReference type="Gene3D" id="3.30.40.10">
    <property type="entry name" value="Zinc/RING finger domain, C3HC4 (zinc finger)"/>
    <property type="match status" value="1"/>
</dbReference>
<dbReference type="PANTHER" id="PTHR46913">
    <property type="entry name" value="RING-H2 FINGER PROTEIN ATL16"/>
    <property type="match status" value="1"/>
</dbReference>
<reference evidence="17" key="1">
    <citation type="submission" date="2020-06" db="EMBL/GenBank/DDBJ databases">
        <title>WGS assembly of Ceratodon purpureus strain R40.</title>
        <authorList>
            <person name="Carey S.B."/>
            <person name="Jenkins J."/>
            <person name="Shu S."/>
            <person name="Lovell J.T."/>
            <person name="Sreedasyam A."/>
            <person name="Maumus F."/>
            <person name="Tiley G.P."/>
            <person name="Fernandez-Pozo N."/>
            <person name="Barry K."/>
            <person name="Chen C."/>
            <person name="Wang M."/>
            <person name="Lipzen A."/>
            <person name="Daum C."/>
            <person name="Saski C.A."/>
            <person name="Payton A.C."/>
            <person name="Mcbreen J.C."/>
            <person name="Conrad R.E."/>
            <person name="Kollar L.M."/>
            <person name="Olsson S."/>
            <person name="Huttunen S."/>
            <person name="Landis J.B."/>
            <person name="Wickett N.J."/>
            <person name="Johnson M.G."/>
            <person name="Rensing S.A."/>
            <person name="Grimwood J."/>
            <person name="Schmutz J."/>
            <person name="Mcdaniel S.F."/>
        </authorList>
    </citation>
    <scope>NUCLEOTIDE SEQUENCE</scope>
    <source>
        <strain evidence="17">R40</strain>
    </source>
</reference>
<feature type="transmembrane region" description="Helical" evidence="15">
    <location>
        <begin position="51"/>
        <end position="73"/>
    </location>
</feature>
<evidence type="ECO:0000256" key="11">
    <source>
        <dbReference type="ARBA" id="ARBA00022989"/>
    </source>
</evidence>
<dbReference type="FunFam" id="3.30.40.10:FF:000187">
    <property type="entry name" value="E3 ubiquitin-protein ligase ATL6"/>
    <property type="match status" value="1"/>
</dbReference>
<protein>
    <recommendedName>
        <fullName evidence="4">RING-type E3 ubiquitin transferase</fullName>
        <ecNumber evidence="4">2.3.2.27</ecNumber>
    </recommendedName>
</protein>
<name>A0A8T0IRS8_CERPU</name>
<dbReference type="EMBL" id="CM026422">
    <property type="protein sequence ID" value="KAG0586440.1"/>
    <property type="molecule type" value="Genomic_DNA"/>
</dbReference>
<evidence type="ECO:0000256" key="4">
    <source>
        <dbReference type="ARBA" id="ARBA00012483"/>
    </source>
</evidence>
<evidence type="ECO:0000259" key="16">
    <source>
        <dbReference type="PROSITE" id="PS50089"/>
    </source>
</evidence>
<keyword evidence="5" id="KW-0808">Transferase</keyword>
<dbReference type="CDD" id="cd16461">
    <property type="entry name" value="RING-H2_EL5-like"/>
    <property type="match status" value="1"/>
</dbReference>
<dbReference type="AlphaFoldDB" id="A0A8T0IRS8"/>
<keyword evidence="12 15" id="KW-0472">Membrane</keyword>
<evidence type="ECO:0000256" key="2">
    <source>
        <dbReference type="ARBA" id="ARBA00004167"/>
    </source>
</evidence>
<organism evidence="17 18">
    <name type="scientific">Ceratodon purpureus</name>
    <name type="common">Fire moss</name>
    <name type="synonym">Dicranum purpureum</name>
    <dbReference type="NCBI Taxonomy" id="3225"/>
    <lineage>
        <taxon>Eukaryota</taxon>
        <taxon>Viridiplantae</taxon>
        <taxon>Streptophyta</taxon>
        <taxon>Embryophyta</taxon>
        <taxon>Bryophyta</taxon>
        <taxon>Bryophytina</taxon>
        <taxon>Bryopsida</taxon>
        <taxon>Dicranidae</taxon>
        <taxon>Pseudoditrichales</taxon>
        <taxon>Ditrichaceae</taxon>
        <taxon>Ceratodon</taxon>
    </lineage>
</organism>
<evidence type="ECO:0000256" key="1">
    <source>
        <dbReference type="ARBA" id="ARBA00000900"/>
    </source>
</evidence>
<keyword evidence="10" id="KW-0862">Zinc</keyword>
<evidence type="ECO:0000256" key="13">
    <source>
        <dbReference type="PROSITE-ProRule" id="PRU00175"/>
    </source>
</evidence>
<feature type="region of interest" description="Disordered" evidence="14">
    <location>
        <begin position="231"/>
        <end position="301"/>
    </location>
</feature>
<dbReference type="InterPro" id="IPR044600">
    <property type="entry name" value="ATL1/ATL16-like"/>
</dbReference>
<evidence type="ECO:0000313" key="17">
    <source>
        <dbReference type="EMBL" id="KAG0586440.1"/>
    </source>
</evidence>
<evidence type="ECO:0000256" key="10">
    <source>
        <dbReference type="ARBA" id="ARBA00022833"/>
    </source>
</evidence>
<evidence type="ECO:0000256" key="8">
    <source>
        <dbReference type="ARBA" id="ARBA00022771"/>
    </source>
</evidence>
<feature type="region of interest" description="Disordered" evidence="14">
    <location>
        <begin position="84"/>
        <end position="111"/>
    </location>
</feature>
<comment type="catalytic activity">
    <reaction evidence="1">
        <text>S-ubiquitinyl-[E2 ubiquitin-conjugating enzyme]-L-cysteine + [acceptor protein]-L-lysine = [E2 ubiquitin-conjugating enzyme]-L-cysteine + N(6)-ubiquitinyl-[acceptor protein]-L-lysine.</text>
        <dbReference type="EC" id="2.3.2.27"/>
    </reaction>
</comment>
<comment type="subcellular location">
    <subcellularLocation>
        <location evidence="2">Membrane</location>
        <topology evidence="2">Single-pass membrane protein</topology>
    </subcellularLocation>
</comment>
<feature type="compositionally biased region" description="Polar residues" evidence="14">
    <location>
        <begin position="248"/>
        <end position="269"/>
    </location>
</feature>
<dbReference type="GO" id="GO:0016567">
    <property type="term" value="P:protein ubiquitination"/>
    <property type="evidence" value="ECO:0007669"/>
    <property type="project" value="InterPro"/>
</dbReference>
<keyword evidence="9" id="KW-0833">Ubl conjugation pathway</keyword>
<dbReference type="EC" id="2.3.2.27" evidence="4"/>
<dbReference type="GO" id="GO:0061630">
    <property type="term" value="F:ubiquitin protein ligase activity"/>
    <property type="evidence" value="ECO:0007669"/>
    <property type="project" value="UniProtKB-EC"/>
</dbReference>
<keyword evidence="7" id="KW-0479">Metal-binding</keyword>
<feature type="compositionally biased region" description="Pro residues" evidence="14">
    <location>
        <begin position="410"/>
        <end position="419"/>
    </location>
</feature>
<dbReference type="Pfam" id="PF13639">
    <property type="entry name" value="zf-RING_2"/>
    <property type="match status" value="1"/>
</dbReference>
<keyword evidence="8 13" id="KW-0863">Zinc-finger</keyword>
<feature type="compositionally biased region" description="Polar residues" evidence="14">
    <location>
        <begin position="278"/>
        <end position="295"/>
    </location>
</feature>
<dbReference type="InterPro" id="IPR013083">
    <property type="entry name" value="Znf_RING/FYVE/PHD"/>
</dbReference>
<evidence type="ECO:0000256" key="6">
    <source>
        <dbReference type="ARBA" id="ARBA00022692"/>
    </source>
</evidence>
<feature type="region of interest" description="Disordered" evidence="14">
    <location>
        <begin position="385"/>
        <end position="419"/>
    </location>
</feature>